<dbReference type="RefSeq" id="WP_101521581.1">
    <property type="nucleotide sequence ID" value="NZ_PKLZ01000008.1"/>
</dbReference>
<protein>
    <recommendedName>
        <fullName evidence="4">Outer membrane protein assembly factor BamE</fullName>
    </recommendedName>
</protein>
<dbReference type="EMBL" id="PKLZ01000008">
    <property type="protein sequence ID" value="PLW82329.1"/>
    <property type="molecule type" value="Genomic_DNA"/>
</dbReference>
<keyword evidence="1" id="KW-0732">Signal</keyword>
<comment type="caution">
    <text evidence="2">The sequence shown here is derived from an EMBL/GenBank/DDBJ whole genome shotgun (WGS) entry which is preliminary data.</text>
</comment>
<evidence type="ECO:0008006" key="4">
    <source>
        <dbReference type="Google" id="ProtNLM"/>
    </source>
</evidence>
<gene>
    <name evidence="2" type="ORF">CWI75_11200</name>
</gene>
<organism evidence="2 3">
    <name type="scientific">Kineobactrum sediminis</name>
    <dbReference type="NCBI Taxonomy" id="1905677"/>
    <lineage>
        <taxon>Bacteria</taxon>
        <taxon>Pseudomonadati</taxon>
        <taxon>Pseudomonadota</taxon>
        <taxon>Gammaproteobacteria</taxon>
        <taxon>Cellvibrionales</taxon>
        <taxon>Halieaceae</taxon>
        <taxon>Kineobactrum</taxon>
    </lineage>
</organism>
<dbReference type="PROSITE" id="PS51257">
    <property type="entry name" value="PROKAR_LIPOPROTEIN"/>
    <property type="match status" value="1"/>
</dbReference>
<evidence type="ECO:0000313" key="2">
    <source>
        <dbReference type="EMBL" id="PLW82329.1"/>
    </source>
</evidence>
<evidence type="ECO:0000313" key="3">
    <source>
        <dbReference type="Proteomes" id="UP000234845"/>
    </source>
</evidence>
<sequence length="121" mass="13514">MKPSIRILLPALLLALTAGCAQYENRRGVEATWAYAIADMKPGETTRSEVLGLLGPPSQLIALEEETVLYYLFERSDGEALILVFYNRMQIDTRYDRAIFFFDENDVLTDLASHVAVPASA</sequence>
<feature type="chain" id="PRO_5014846858" description="Outer membrane protein assembly factor BamE" evidence="1">
    <location>
        <begin position="24"/>
        <end position="121"/>
    </location>
</feature>
<keyword evidence="3" id="KW-1185">Reference proteome</keyword>
<evidence type="ECO:0000256" key="1">
    <source>
        <dbReference type="SAM" id="SignalP"/>
    </source>
</evidence>
<dbReference type="AlphaFoldDB" id="A0A2N5Y1S9"/>
<reference evidence="3" key="1">
    <citation type="submission" date="2017-11" db="EMBL/GenBank/DDBJ databases">
        <title>The draft genome sequence of Chromatocurvus sp. F02.</title>
        <authorList>
            <person name="Du Z.-J."/>
            <person name="Chang Y.-Q."/>
        </authorList>
    </citation>
    <scope>NUCLEOTIDE SEQUENCE [LARGE SCALE GENOMIC DNA]</scope>
    <source>
        <strain evidence="3">F02</strain>
    </source>
</reference>
<dbReference type="OrthoDB" id="5737944at2"/>
<name>A0A2N5Y1S9_9GAMM</name>
<proteinExistence type="predicted"/>
<dbReference type="Proteomes" id="UP000234845">
    <property type="component" value="Unassembled WGS sequence"/>
</dbReference>
<accession>A0A2N5Y1S9</accession>
<feature type="signal peptide" evidence="1">
    <location>
        <begin position="1"/>
        <end position="23"/>
    </location>
</feature>